<name>A0A2N7KCP0_9VIBR</name>
<accession>A0A2N7KCP0</accession>
<evidence type="ECO:0000313" key="6">
    <source>
        <dbReference type="Proteomes" id="UP000235406"/>
    </source>
</evidence>
<dbReference type="RefSeq" id="WP_157938602.1">
    <property type="nucleotide sequence ID" value="NZ_CAWNVI010000077.1"/>
</dbReference>
<evidence type="ECO:0000256" key="4">
    <source>
        <dbReference type="ARBA" id="ARBA00023136"/>
    </source>
</evidence>
<evidence type="ECO:0008006" key="7">
    <source>
        <dbReference type="Google" id="ProtNLM"/>
    </source>
</evidence>
<comment type="subcellular location">
    <subcellularLocation>
        <location evidence="1">Membrane</location>
        <topology evidence="1">Single-pass membrane protein</topology>
    </subcellularLocation>
</comment>
<keyword evidence="2" id="KW-0812">Transmembrane</keyword>
<gene>
    <name evidence="5" type="ORF">BCT49_24865</name>
</gene>
<dbReference type="OrthoDB" id="5906718at2"/>
<evidence type="ECO:0000313" key="5">
    <source>
        <dbReference type="EMBL" id="PMM73315.1"/>
    </source>
</evidence>
<comment type="caution">
    <text evidence="5">The sequence shown here is derived from an EMBL/GenBank/DDBJ whole genome shotgun (WGS) entry which is preliminary data.</text>
</comment>
<evidence type="ECO:0000256" key="1">
    <source>
        <dbReference type="ARBA" id="ARBA00004167"/>
    </source>
</evidence>
<dbReference type="Proteomes" id="UP000235406">
    <property type="component" value="Unassembled WGS sequence"/>
</dbReference>
<dbReference type="EMBL" id="MCZK01000077">
    <property type="protein sequence ID" value="PMM73315.1"/>
    <property type="molecule type" value="Genomic_DNA"/>
</dbReference>
<reference evidence="6" key="1">
    <citation type="submission" date="2016-07" db="EMBL/GenBank/DDBJ databases">
        <title>Nontailed viruses are major unrecognized killers of bacteria in the ocean.</title>
        <authorList>
            <person name="Kauffman K."/>
            <person name="Hussain F."/>
            <person name="Yang J."/>
            <person name="Arevalo P."/>
            <person name="Brown J."/>
            <person name="Cutler M."/>
            <person name="Kelly L."/>
            <person name="Polz M.F."/>
        </authorList>
    </citation>
    <scope>NUCLEOTIDE SEQUENCE [LARGE SCALE GENOMIC DNA]</scope>
    <source>
        <strain evidence="6">10N.261.46.F8</strain>
    </source>
</reference>
<keyword evidence="4" id="KW-0472">Membrane</keyword>
<evidence type="ECO:0000256" key="2">
    <source>
        <dbReference type="ARBA" id="ARBA00022692"/>
    </source>
</evidence>
<dbReference type="GO" id="GO:0016020">
    <property type="term" value="C:membrane"/>
    <property type="evidence" value="ECO:0007669"/>
    <property type="project" value="UniProtKB-SubCell"/>
</dbReference>
<sequence length="336" mass="38992">MKLLTIGNIEDRHKRNLLEFNSDFYSSRVTELSEELVGLKETFKTGQPIDSKSESSKISKVNNRYEAYELKKNDLIDKKKDFVKKEENFKKQERLLEEKSELIKESLGNTVRYLDSKLDVEKIKIQAIESKLLLNEVESSVELAYQEFVQLTLDLISQTEDELRRSKEQLSLNVSEFNTVLDRIQSTTINSNIDGSVLSLKVGLAKGVYIERNSEILTLKRRDDGVYVDAKFDSKFRPYLTVGQQTKVKVDAPGIRGFYYGKIKDISVDSFEYDEYSKQGRRYYSVKISFYDNDEVINKLNGLLGLKTSVYVINDTMTFLEYIVSFFNKDLDFSVW</sequence>
<organism evidence="5 6">
    <name type="scientific">Vibrio lentus</name>
    <dbReference type="NCBI Taxonomy" id="136468"/>
    <lineage>
        <taxon>Bacteria</taxon>
        <taxon>Pseudomonadati</taxon>
        <taxon>Pseudomonadota</taxon>
        <taxon>Gammaproteobacteria</taxon>
        <taxon>Vibrionales</taxon>
        <taxon>Vibrionaceae</taxon>
        <taxon>Vibrio</taxon>
    </lineage>
</organism>
<keyword evidence="3" id="KW-1133">Transmembrane helix</keyword>
<evidence type="ECO:0000256" key="3">
    <source>
        <dbReference type="ARBA" id="ARBA00022989"/>
    </source>
</evidence>
<dbReference type="InterPro" id="IPR050739">
    <property type="entry name" value="MFP"/>
</dbReference>
<protein>
    <recommendedName>
        <fullName evidence="7">HlyD family efflux transporter periplasmic adaptor subunit</fullName>
    </recommendedName>
</protein>
<proteinExistence type="predicted"/>
<dbReference type="PANTHER" id="PTHR30386">
    <property type="entry name" value="MEMBRANE FUSION SUBUNIT OF EMRAB-TOLC MULTIDRUG EFFLUX PUMP"/>
    <property type="match status" value="1"/>
</dbReference>
<dbReference type="AlphaFoldDB" id="A0A2N7KCP0"/>
<dbReference type="PANTHER" id="PTHR30386:SF26">
    <property type="entry name" value="TRANSPORT PROTEIN COMB"/>
    <property type="match status" value="1"/>
</dbReference>